<organism evidence="1 2">
    <name type="scientific">Microcystis aeruginosa NIES-3804</name>
    <dbReference type="NCBI Taxonomy" id="2517783"/>
    <lineage>
        <taxon>Bacteria</taxon>
        <taxon>Bacillati</taxon>
        <taxon>Cyanobacteriota</taxon>
        <taxon>Cyanophyceae</taxon>
        <taxon>Oscillatoriophycideae</taxon>
        <taxon>Chroococcales</taxon>
        <taxon>Microcystaceae</taxon>
        <taxon>Microcystis</taxon>
    </lineage>
</organism>
<evidence type="ECO:0000313" key="1">
    <source>
        <dbReference type="EMBL" id="GCL51417.1"/>
    </source>
</evidence>
<reference evidence="1 2" key="1">
    <citation type="submission" date="2019-02" db="EMBL/GenBank/DDBJ databases">
        <title>Draft genome sequence of Arthrospira platensis NIES-3804.</title>
        <authorList>
            <person name="Yamaguchi H."/>
            <person name="Suzuki S."/>
            <person name="Kawachi M."/>
        </authorList>
    </citation>
    <scope>NUCLEOTIDE SEQUENCE [LARGE SCALE GENOMIC DNA]</scope>
    <source>
        <strain evidence="1 2">NIES-3804</strain>
    </source>
</reference>
<comment type="caution">
    <text evidence="1">The sequence shown here is derived from an EMBL/GenBank/DDBJ whole genome shotgun (WGS) entry which is preliminary data.</text>
</comment>
<dbReference type="AlphaFoldDB" id="A0A6H9GKX6"/>
<accession>A0A6H9GKX6</accession>
<dbReference type="Proteomes" id="UP000435041">
    <property type="component" value="Unassembled WGS sequence"/>
</dbReference>
<sequence length="83" mass="9023">MAESLNLEIGALQEFRIVPMNEEPVQFTANNGNYLVFAIIRHLNADFRGEIWGEVNISLRGGPLLRGAACAGDTPASVRSPIL</sequence>
<protein>
    <submittedName>
        <fullName evidence="1">Uncharacterized protein</fullName>
    </submittedName>
</protein>
<gene>
    <name evidence="1" type="ORF">NIES3804_29960</name>
</gene>
<proteinExistence type="predicted"/>
<evidence type="ECO:0000313" key="2">
    <source>
        <dbReference type="Proteomes" id="UP000435041"/>
    </source>
</evidence>
<dbReference type="RefSeq" id="WP_159294153.1">
    <property type="nucleotide sequence ID" value="NZ_BJCI01000054.1"/>
</dbReference>
<name>A0A6H9GKX6_MICAE</name>
<dbReference type="EMBL" id="BJCI01000054">
    <property type="protein sequence ID" value="GCL51417.1"/>
    <property type="molecule type" value="Genomic_DNA"/>
</dbReference>